<dbReference type="Gene3D" id="3.10.450.10">
    <property type="match status" value="1"/>
</dbReference>
<evidence type="ECO:0000256" key="1">
    <source>
        <dbReference type="ARBA" id="ARBA00009403"/>
    </source>
</evidence>
<evidence type="ECO:0000256" key="2">
    <source>
        <dbReference type="ARBA" id="ARBA00022690"/>
    </source>
</evidence>
<dbReference type="PANTHER" id="PTHR46186:SF2">
    <property type="entry name" value="CYSTATIN"/>
    <property type="match status" value="1"/>
</dbReference>
<dbReference type="AlphaFoldDB" id="A0A4Y5UGG7"/>
<dbReference type="Pfam" id="PF00031">
    <property type="entry name" value="Cystatin"/>
    <property type="match status" value="1"/>
</dbReference>
<evidence type="ECO:0000259" key="6">
    <source>
        <dbReference type="SMART" id="SM00043"/>
    </source>
</evidence>
<dbReference type="InterPro" id="IPR018073">
    <property type="entry name" value="Prot_inh_cystat_CS"/>
</dbReference>
<keyword evidence="2" id="KW-0646">Protease inhibitor</keyword>
<protein>
    <submittedName>
        <fullName evidence="7">Cystatin isoform 1</fullName>
    </submittedName>
</protein>
<dbReference type="SUPFAM" id="SSF54403">
    <property type="entry name" value="Cystatin/monellin"/>
    <property type="match status" value="1"/>
</dbReference>
<dbReference type="SMART" id="SM00043">
    <property type="entry name" value="CY"/>
    <property type="match status" value="1"/>
</dbReference>
<dbReference type="CDD" id="cd00042">
    <property type="entry name" value="CY"/>
    <property type="match status" value="1"/>
</dbReference>
<evidence type="ECO:0000313" key="7">
    <source>
        <dbReference type="EMBL" id="QDC23069.1"/>
    </source>
</evidence>
<name>A0A4Y5UGG7_CUPSA</name>
<keyword evidence="4" id="KW-1015">Disulfide bond</keyword>
<dbReference type="InterPro" id="IPR046350">
    <property type="entry name" value="Cystatin_sf"/>
</dbReference>
<evidence type="ECO:0000256" key="3">
    <source>
        <dbReference type="ARBA" id="ARBA00022704"/>
    </source>
</evidence>
<feature type="domain" description="Cystatin" evidence="6">
    <location>
        <begin position="21"/>
        <end position="130"/>
    </location>
</feature>
<accession>A0A4Y5UGG7</accession>
<dbReference type="GO" id="GO:0005737">
    <property type="term" value="C:cytoplasm"/>
    <property type="evidence" value="ECO:0007669"/>
    <property type="project" value="TreeGrafter"/>
</dbReference>
<dbReference type="GO" id="GO:0031982">
    <property type="term" value="C:vesicle"/>
    <property type="evidence" value="ECO:0007669"/>
    <property type="project" value="TreeGrafter"/>
</dbReference>
<comment type="similarity">
    <text evidence="1">Belongs to the cystatin family.</text>
</comment>
<dbReference type="FunFam" id="3.10.450.10:FF:000004">
    <property type="entry name" value="Cystatin C"/>
    <property type="match status" value="1"/>
</dbReference>
<dbReference type="EMBL" id="MH766637">
    <property type="protein sequence ID" value="QDC23069.1"/>
    <property type="molecule type" value="mRNA"/>
</dbReference>
<reference evidence="7" key="1">
    <citation type="journal article" date="2019" name="Toxins">
        <title>The dual prey-inactivation strategy of spiders-in-depth venomic analysis of Cupiennius salei.</title>
        <authorList>
            <person name="Kuhn-Nentwig L."/>
            <person name="Langenegger N."/>
            <person name="Heller M."/>
            <person name="Koua D."/>
            <person name="Nentwig W."/>
        </authorList>
    </citation>
    <scope>NUCLEOTIDE SEQUENCE</scope>
    <source>
        <tissue evidence="7">Venom gland</tissue>
    </source>
</reference>
<dbReference type="PROSITE" id="PS00287">
    <property type="entry name" value="CYSTATIN"/>
    <property type="match status" value="1"/>
</dbReference>
<keyword evidence="3" id="KW-0789">Thiol protease inhibitor</keyword>
<evidence type="ECO:0000256" key="5">
    <source>
        <dbReference type="SAM" id="SignalP"/>
    </source>
</evidence>
<keyword evidence="5" id="KW-0732">Signal</keyword>
<proteinExistence type="evidence at transcript level"/>
<dbReference type="PANTHER" id="PTHR46186">
    <property type="entry name" value="CYSTATIN"/>
    <property type="match status" value="1"/>
</dbReference>
<sequence length="136" mass="15425">MVMQLLVYVFTACLFQASVGQMVGGWTPVEDTNSSDFQKITDFAAEKITSELRSNYKMRLMEILSAKKQLVAGMKYRFEMRLGATECKVKDNEDGSLCDFLHCGAVHTCNATVWTRPWLSDTRLTNFSCRKRKGSC</sequence>
<feature type="signal peptide" evidence="5">
    <location>
        <begin position="1"/>
        <end position="20"/>
    </location>
</feature>
<dbReference type="GO" id="GO:0004869">
    <property type="term" value="F:cysteine-type endopeptidase inhibitor activity"/>
    <property type="evidence" value="ECO:0007669"/>
    <property type="project" value="UniProtKB-KW"/>
</dbReference>
<dbReference type="InterPro" id="IPR000010">
    <property type="entry name" value="Cystatin_dom"/>
</dbReference>
<dbReference type="GO" id="GO:0005615">
    <property type="term" value="C:extracellular space"/>
    <property type="evidence" value="ECO:0007669"/>
    <property type="project" value="TreeGrafter"/>
</dbReference>
<evidence type="ECO:0000256" key="4">
    <source>
        <dbReference type="ARBA" id="ARBA00023157"/>
    </source>
</evidence>
<feature type="chain" id="PRO_5021354165" evidence="5">
    <location>
        <begin position="21"/>
        <end position="136"/>
    </location>
</feature>
<organism evidence="7">
    <name type="scientific">Cupiennius salei</name>
    <name type="common">American wandering spider</name>
    <dbReference type="NCBI Taxonomy" id="6928"/>
    <lineage>
        <taxon>Eukaryota</taxon>
        <taxon>Metazoa</taxon>
        <taxon>Ecdysozoa</taxon>
        <taxon>Arthropoda</taxon>
        <taxon>Chelicerata</taxon>
        <taxon>Arachnida</taxon>
        <taxon>Araneae</taxon>
        <taxon>Araneomorphae</taxon>
        <taxon>Entelegynae</taxon>
        <taxon>Lycosoidea</taxon>
        <taxon>Ctenidae</taxon>
        <taxon>Cupiennius</taxon>
    </lineage>
</organism>